<evidence type="ECO:0000256" key="5">
    <source>
        <dbReference type="ARBA" id="ARBA00023078"/>
    </source>
</evidence>
<dbReference type="GO" id="GO:0004252">
    <property type="term" value="F:serine-type endopeptidase activity"/>
    <property type="evidence" value="ECO:0007669"/>
    <property type="project" value="UniProtKB-EC"/>
</dbReference>
<reference evidence="12" key="1">
    <citation type="journal article" date="2020" name="bioRxiv">
        <title>Comparative genomics of Chlamydomonas.</title>
        <authorList>
            <person name="Craig R.J."/>
            <person name="Hasan A.R."/>
            <person name="Ness R.W."/>
            <person name="Keightley P.D."/>
        </authorList>
    </citation>
    <scope>NUCLEOTIDE SEQUENCE</scope>
    <source>
        <strain evidence="12">CCAP 11/70</strain>
    </source>
</reference>
<evidence type="ECO:0000256" key="4">
    <source>
        <dbReference type="ARBA" id="ARBA00022825"/>
    </source>
</evidence>
<dbReference type="CDD" id="cd07560">
    <property type="entry name" value="Peptidase_S41_CPP"/>
    <property type="match status" value="1"/>
</dbReference>
<sequence length="523" mass="53810">MLLREQTLLGSRCAQQRPSTCTRRPIGTSRVTCKAGNERGRGETGAPQVEDGLSHPPPVVSGIEQVRPAPVRQPPTIGLARRAGAAFCAAAAAAALSLGGGMLAPPAAQLGPLGAPGAAQAVSTEQLLFLEAWRAVDRAYVDKSFNGQSWFRVRETFLKQSSFDSRADTYSAIRKLVASLDDPFTRFLEPVRLQRLRSDTQRSSVTGVGVELSLTQGSGQANSQLKVVTPAEGGPSERAGVRPGDVITAVDGKPTAGISLYEASDLLQGPPGTPVTLTVRSPGKDGKLGPERELPIVREVIVIKPVSAASCSGVNTAALGLPAPKEPGAGSGRVEYIRVSTFNANTVEGVVAAIKEAKSSGAEGIVLDLRNNPGGLFPAGVEVAKLLLAGGDVVLIADSAGVRDIVSADAGALALDTRTPLSVWVNRGTASASEVLAGALKDNGRAVVVGDGTFGKGLIQTVVDLSDGSGLAVTVAKYQTPSGLDINKVGIRPDIRVDPDTLALGPEAACRQLAGPDAPRVFG</sequence>
<evidence type="ECO:0000259" key="11">
    <source>
        <dbReference type="PROSITE" id="PS50106"/>
    </source>
</evidence>
<organism evidence="12 13">
    <name type="scientific">Edaphochlamys debaryana</name>
    <dbReference type="NCBI Taxonomy" id="47281"/>
    <lineage>
        <taxon>Eukaryota</taxon>
        <taxon>Viridiplantae</taxon>
        <taxon>Chlorophyta</taxon>
        <taxon>core chlorophytes</taxon>
        <taxon>Chlorophyceae</taxon>
        <taxon>CS clade</taxon>
        <taxon>Chlamydomonadales</taxon>
        <taxon>Chlamydomonadales incertae sedis</taxon>
        <taxon>Edaphochlamys</taxon>
    </lineage>
</organism>
<evidence type="ECO:0000256" key="6">
    <source>
        <dbReference type="ARBA" id="ARBA00051784"/>
    </source>
</evidence>
<keyword evidence="13" id="KW-1185">Reference proteome</keyword>
<dbReference type="PANTHER" id="PTHR32060">
    <property type="entry name" value="TAIL-SPECIFIC PROTEASE"/>
    <property type="match status" value="1"/>
</dbReference>
<dbReference type="SMART" id="SM00228">
    <property type="entry name" value="PDZ"/>
    <property type="match status" value="1"/>
</dbReference>
<dbReference type="EC" id="3.4.21.102" evidence="9"/>
<evidence type="ECO:0000256" key="2">
    <source>
        <dbReference type="ARBA" id="ARBA00022670"/>
    </source>
</evidence>
<dbReference type="NCBIfam" id="TIGR00225">
    <property type="entry name" value="prc"/>
    <property type="match status" value="1"/>
</dbReference>
<feature type="region of interest" description="Disordered" evidence="10">
    <location>
        <begin position="33"/>
        <end position="54"/>
    </location>
</feature>
<dbReference type="InterPro" id="IPR004447">
    <property type="entry name" value="Peptidase_S41A"/>
</dbReference>
<evidence type="ECO:0000256" key="7">
    <source>
        <dbReference type="ARBA" id="ARBA00060065"/>
    </source>
</evidence>
<dbReference type="Gene3D" id="3.30.750.44">
    <property type="match status" value="1"/>
</dbReference>
<comment type="similarity">
    <text evidence="1">Belongs to the peptidase S41A family.</text>
</comment>
<dbReference type="Gene3D" id="2.30.42.10">
    <property type="match status" value="1"/>
</dbReference>
<evidence type="ECO:0000313" key="13">
    <source>
        <dbReference type="Proteomes" id="UP000612055"/>
    </source>
</evidence>
<dbReference type="InterPro" id="IPR041489">
    <property type="entry name" value="PDZ_6"/>
</dbReference>
<dbReference type="PROSITE" id="PS50106">
    <property type="entry name" value="PDZ"/>
    <property type="match status" value="1"/>
</dbReference>
<dbReference type="Pfam" id="PF17820">
    <property type="entry name" value="PDZ_6"/>
    <property type="match status" value="1"/>
</dbReference>
<accession>A0A835XGM6</accession>
<keyword evidence="2" id="KW-0645">Protease</keyword>
<evidence type="ECO:0000256" key="8">
    <source>
        <dbReference type="ARBA" id="ARBA00060385"/>
    </source>
</evidence>
<comment type="subcellular location">
    <subcellularLocation>
        <location evidence="8">Thylakoid</location>
    </subcellularLocation>
</comment>
<evidence type="ECO:0000256" key="1">
    <source>
        <dbReference type="ARBA" id="ARBA00009179"/>
    </source>
</evidence>
<comment type="caution">
    <text evidence="12">The sequence shown here is derived from an EMBL/GenBank/DDBJ whole genome shotgun (WGS) entry which is preliminary data.</text>
</comment>
<dbReference type="FunFam" id="3.30.750.44:FF:000002">
    <property type="entry name" value="carboxyl-terminal-processing peptidase 2, chloroplastic"/>
    <property type="match status" value="1"/>
</dbReference>
<keyword evidence="4" id="KW-0720">Serine protease</keyword>
<dbReference type="InterPro" id="IPR005151">
    <property type="entry name" value="Tail-specific_protease"/>
</dbReference>
<dbReference type="EMBL" id="JAEHOE010000178">
    <property type="protein sequence ID" value="KAG2483376.1"/>
    <property type="molecule type" value="Genomic_DNA"/>
</dbReference>
<dbReference type="SUPFAM" id="SSF52096">
    <property type="entry name" value="ClpP/crotonase"/>
    <property type="match status" value="1"/>
</dbReference>
<evidence type="ECO:0000256" key="3">
    <source>
        <dbReference type="ARBA" id="ARBA00022801"/>
    </source>
</evidence>
<evidence type="ECO:0000256" key="9">
    <source>
        <dbReference type="ARBA" id="ARBA00066637"/>
    </source>
</evidence>
<evidence type="ECO:0000256" key="10">
    <source>
        <dbReference type="SAM" id="MobiDB-lite"/>
    </source>
</evidence>
<feature type="domain" description="PDZ" evidence="11">
    <location>
        <begin position="190"/>
        <end position="282"/>
    </location>
</feature>
<protein>
    <recommendedName>
        <fullName evidence="9">C-terminal processing peptidase</fullName>
        <ecNumber evidence="9">3.4.21.102</ecNumber>
    </recommendedName>
</protein>
<dbReference type="GO" id="GO:0006508">
    <property type="term" value="P:proteolysis"/>
    <property type="evidence" value="ECO:0007669"/>
    <property type="project" value="UniProtKB-KW"/>
</dbReference>
<proteinExistence type="inferred from homology"/>
<dbReference type="Proteomes" id="UP000612055">
    <property type="component" value="Unassembled WGS sequence"/>
</dbReference>
<dbReference type="InterPro" id="IPR029045">
    <property type="entry name" value="ClpP/crotonase-like_dom_sf"/>
</dbReference>
<comment type="catalytic activity">
    <reaction evidence="6">
        <text>The enzyme shows specific recognition of a C-terminal tripeptide, Xaa-Yaa-Zaa, in which Xaa is preferably Ala or Leu, Yaa is preferably Ala or Tyr, and Zaa is preferably Ala, but then cleaves at a variable distance from the C-terminus. A typical cleavage is -Ala-Ala-|-Arg-Ala-Ala-Lys-Glu-Asn-Tyr-Ala-Leu-Ala-Ala.</text>
        <dbReference type="EC" id="3.4.21.102"/>
    </reaction>
</comment>
<dbReference type="OrthoDB" id="43580at2759"/>
<dbReference type="GO" id="GO:0009579">
    <property type="term" value="C:thylakoid"/>
    <property type="evidence" value="ECO:0007669"/>
    <property type="project" value="UniProtKB-SubCell"/>
</dbReference>
<dbReference type="Pfam" id="PF03572">
    <property type="entry name" value="Peptidase_S41"/>
    <property type="match status" value="1"/>
</dbReference>
<dbReference type="AlphaFoldDB" id="A0A835XGM6"/>
<gene>
    <name evidence="12" type="ORF">HYH03_017731</name>
</gene>
<keyword evidence="5" id="KW-0793">Thylakoid</keyword>
<dbReference type="InterPro" id="IPR036034">
    <property type="entry name" value="PDZ_sf"/>
</dbReference>
<dbReference type="InterPro" id="IPR001478">
    <property type="entry name" value="PDZ"/>
</dbReference>
<name>A0A835XGM6_9CHLO</name>
<comment type="function">
    <text evidence="7">Protease involved in the C-terminal processing of the chloroplastic D1 protein of photosystem II. This proteolytic processing is necessary to allow the light-driven assembly of the tetranuclear manganese cluster, which is responsible for photosynthetic water oxidation.</text>
</comment>
<dbReference type="Gene3D" id="3.90.226.10">
    <property type="entry name" value="2-enoyl-CoA Hydratase, Chain A, domain 1"/>
    <property type="match status" value="1"/>
</dbReference>
<keyword evidence="3" id="KW-0378">Hydrolase</keyword>
<evidence type="ECO:0000313" key="12">
    <source>
        <dbReference type="EMBL" id="KAG2483376.1"/>
    </source>
</evidence>
<dbReference type="CDD" id="cd06782">
    <property type="entry name" value="cpPDZ_CPP-like"/>
    <property type="match status" value="1"/>
</dbReference>
<dbReference type="SUPFAM" id="SSF50156">
    <property type="entry name" value="PDZ domain-like"/>
    <property type="match status" value="1"/>
</dbReference>
<dbReference type="FunFam" id="2.30.42.10:FF:000063">
    <property type="entry name" value="Peptidase, S41 family"/>
    <property type="match status" value="1"/>
</dbReference>
<dbReference type="PANTHER" id="PTHR32060:SF7">
    <property type="entry name" value="CARBOXYL-TERMINAL-PROCESSING PEPTIDASE 2, CHLOROPLASTIC"/>
    <property type="match status" value="1"/>
</dbReference>
<dbReference type="SMART" id="SM00245">
    <property type="entry name" value="TSPc"/>
    <property type="match status" value="1"/>
</dbReference>